<keyword evidence="3" id="KW-1185">Reference proteome</keyword>
<dbReference type="eggNOG" id="ENOG502Z9IP">
    <property type="taxonomic scope" value="Bacteria"/>
</dbReference>
<comment type="caution">
    <text evidence="2">The sequence shown here is derived from an EMBL/GenBank/DDBJ whole genome shotgun (WGS) entry which is preliminary data.</text>
</comment>
<dbReference type="OrthoDB" id="3781658at2"/>
<dbReference type="AlphaFoldDB" id="A0A087E0E4"/>
<proteinExistence type="predicted"/>
<dbReference type="RefSeq" id="WP_024463532.1">
    <property type="nucleotide sequence ID" value="NZ_CP062939.1"/>
</dbReference>
<dbReference type="EMBL" id="JGZR01000011">
    <property type="protein sequence ID" value="KFJ01245.1"/>
    <property type="molecule type" value="Genomic_DNA"/>
</dbReference>
<dbReference type="Proteomes" id="UP000029055">
    <property type="component" value="Unassembled WGS sequence"/>
</dbReference>
<name>A0A087E0E4_9BIFI</name>
<gene>
    <name evidence="2" type="ORF">BISU_1831</name>
</gene>
<accession>A0A087E0E4</accession>
<protein>
    <submittedName>
        <fullName evidence="2">Uncharacterized protein</fullName>
    </submittedName>
</protein>
<reference evidence="2 3" key="1">
    <citation type="submission" date="2014-03" db="EMBL/GenBank/DDBJ databases">
        <title>Genomics of Bifidobacteria.</title>
        <authorList>
            <person name="Ventura M."/>
            <person name="Milani C."/>
            <person name="Lugli G.A."/>
        </authorList>
    </citation>
    <scope>NUCLEOTIDE SEQUENCE [LARGE SCALE GENOMIC DNA]</scope>
    <source>
        <strain evidence="2 3">LMG 11597</strain>
    </source>
</reference>
<organism evidence="2 3">
    <name type="scientific">Bifidobacterium subtile</name>
    <dbReference type="NCBI Taxonomy" id="77635"/>
    <lineage>
        <taxon>Bacteria</taxon>
        <taxon>Bacillati</taxon>
        <taxon>Actinomycetota</taxon>
        <taxon>Actinomycetes</taxon>
        <taxon>Bifidobacteriales</taxon>
        <taxon>Bifidobacteriaceae</taxon>
        <taxon>Bifidobacterium</taxon>
    </lineage>
</organism>
<dbReference type="STRING" id="77635.BISU_1831"/>
<sequence>MPTFHDPIADAAEASEALRGLARASGVFARPADMYRVLGELSASIRHLHQIVEQVAANHETRVSFAFDDAGSHETGVRYALDAAEQLRRAARLLDQSYDRLAEGFSAAGRVAWHREPAPDTDSSVVLERRWVTVVFLQGEEADQVLDIIQTDGVDAAVEHLAHWDYGQETDSAAIVNGDVRDAIPAGVLDRTAESGEYTLTYNPFMGHVALHRHPEIDAAEETASPPEPQPEPPPRRTRAVTPYEPTRRPASDTPRGLGL</sequence>
<evidence type="ECO:0000313" key="2">
    <source>
        <dbReference type="EMBL" id="KFJ01245.1"/>
    </source>
</evidence>
<evidence type="ECO:0000256" key="1">
    <source>
        <dbReference type="SAM" id="MobiDB-lite"/>
    </source>
</evidence>
<feature type="region of interest" description="Disordered" evidence="1">
    <location>
        <begin position="217"/>
        <end position="260"/>
    </location>
</feature>
<evidence type="ECO:0000313" key="3">
    <source>
        <dbReference type="Proteomes" id="UP000029055"/>
    </source>
</evidence>